<proteinExistence type="predicted"/>
<gene>
    <name evidence="1" type="ORF">LOK49_LG15G01627</name>
</gene>
<reference evidence="1 2" key="1">
    <citation type="journal article" date="2022" name="Plant J.">
        <title>Chromosome-level genome of Camellia lanceoleosa provides a valuable resource for understanding genome evolution and self-incompatibility.</title>
        <authorList>
            <person name="Gong W."/>
            <person name="Xiao S."/>
            <person name="Wang L."/>
            <person name="Liao Z."/>
            <person name="Chang Y."/>
            <person name="Mo W."/>
            <person name="Hu G."/>
            <person name="Li W."/>
            <person name="Zhao G."/>
            <person name="Zhu H."/>
            <person name="Hu X."/>
            <person name="Ji K."/>
            <person name="Xiang X."/>
            <person name="Song Q."/>
            <person name="Yuan D."/>
            <person name="Jin S."/>
            <person name="Zhang L."/>
        </authorList>
    </citation>
    <scope>NUCLEOTIDE SEQUENCE [LARGE SCALE GENOMIC DNA]</scope>
    <source>
        <strain evidence="1">SQ_2022a</strain>
    </source>
</reference>
<accession>A0ACC0F653</accession>
<organism evidence="1 2">
    <name type="scientific">Camellia lanceoleosa</name>
    <dbReference type="NCBI Taxonomy" id="1840588"/>
    <lineage>
        <taxon>Eukaryota</taxon>
        <taxon>Viridiplantae</taxon>
        <taxon>Streptophyta</taxon>
        <taxon>Embryophyta</taxon>
        <taxon>Tracheophyta</taxon>
        <taxon>Spermatophyta</taxon>
        <taxon>Magnoliopsida</taxon>
        <taxon>eudicotyledons</taxon>
        <taxon>Gunneridae</taxon>
        <taxon>Pentapetalae</taxon>
        <taxon>asterids</taxon>
        <taxon>Ericales</taxon>
        <taxon>Theaceae</taxon>
        <taxon>Camellia</taxon>
    </lineage>
</organism>
<comment type="caution">
    <text evidence="1">The sequence shown here is derived from an EMBL/GenBank/DDBJ whole genome shotgun (WGS) entry which is preliminary data.</text>
</comment>
<name>A0ACC0F653_9ERIC</name>
<keyword evidence="2" id="KW-1185">Reference proteome</keyword>
<dbReference type="Proteomes" id="UP001060215">
    <property type="component" value="Chromosome 11"/>
</dbReference>
<dbReference type="EMBL" id="CM045768">
    <property type="protein sequence ID" value="KAI7982911.1"/>
    <property type="molecule type" value="Genomic_DNA"/>
</dbReference>
<sequence>MTTLSSFLIYSLLSSSLLSITRAQDRAPHGFAYKNPTAFSPSAFDFFRQNTNDDQPIPRHPCAGTICSPLALAVTVESALAHESKSTGPEMGGRQVGAGAIAGMVFGFVFVVILAMRVYYGVVTRQANSSRSYCVQLQPA</sequence>
<protein>
    <submittedName>
        <fullName evidence="1">Uncharacterized protein</fullName>
    </submittedName>
</protein>
<evidence type="ECO:0000313" key="1">
    <source>
        <dbReference type="EMBL" id="KAI7982911.1"/>
    </source>
</evidence>
<evidence type="ECO:0000313" key="2">
    <source>
        <dbReference type="Proteomes" id="UP001060215"/>
    </source>
</evidence>